<accession>A0A0F6YI99</accession>
<dbReference type="GO" id="GO:0003677">
    <property type="term" value="F:DNA binding"/>
    <property type="evidence" value="ECO:0007669"/>
    <property type="project" value="InterPro"/>
</dbReference>
<dbReference type="EMBL" id="CP011125">
    <property type="protein sequence ID" value="AKF05935.1"/>
    <property type="molecule type" value="Genomic_DNA"/>
</dbReference>
<dbReference type="AlphaFoldDB" id="A0A0F6YI99"/>
<dbReference type="Gene3D" id="3.40.50.300">
    <property type="entry name" value="P-loop containing nucleotide triphosphate hydrolases"/>
    <property type="match status" value="2"/>
</dbReference>
<dbReference type="InterPro" id="IPR003439">
    <property type="entry name" value="ABC_transporter-like_ATP-bd"/>
</dbReference>
<evidence type="ECO:0000256" key="5">
    <source>
        <dbReference type="ARBA" id="ARBA00061478"/>
    </source>
</evidence>
<gene>
    <name evidence="8" type="ORF">DB32_003084</name>
</gene>
<dbReference type="InterPro" id="IPR051309">
    <property type="entry name" value="ABCF_ATPase"/>
</dbReference>
<dbReference type="PROSITE" id="PS50893">
    <property type="entry name" value="ABC_TRANSPORTER_2"/>
    <property type="match status" value="2"/>
</dbReference>
<dbReference type="PANTHER" id="PTHR42855:SF1">
    <property type="entry name" value="ABC TRANSPORTER DOMAIN-CONTAINING PROTEIN"/>
    <property type="match status" value="1"/>
</dbReference>
<evidence type="ECO:0000313" key="9">
    <source>
        <dbReference type="Proteomes" id="UP000034883"/>
    </source>
</evidence>
<organism evidence="8 9">
    <name type="scientific">Sandaracinus amylolyticus</name>
    <dbReference type="NCBI Taxonomy" id="927083"/>
    <lineage>
        <taxon>Bacteria</taxon>
        <taxon>Pseudomonadati</taxon>
        <taxon>Myxococcota</taxon>
        <taxon>Polyangia</taxon>
        <taxon>Polyangiales</taxon>
        <taxon>Sandaracinaceae</taxon>
        <taxon>Sandaracinus</taxon>
    </lineage>
</organism>
<dbReference type="InterPro" id="IPR037118">
    <property type="entry name" value="Val-tRNA_synth_C_sf"/>
</dbReference>
<evidence type="ECO:0000256" key="4">
    <source>
        <dbReference type="ARBA" id="ARBA00049360"/>
    </source>
</evidence>
<dbReference type="GO" id="GO:0016887">
    <property type="term" value="F:ATP hydrolysis activity"/>
    <property type="evidence" value="ECO:0007669"/>
    <property type="project" value="InterPro"/>
</dbReference>
<evidence type="ECO:0000313" key="8">
    <source>
        <dbReference type="EMBL" id="AKF05935.1"/>
    </source>
</evidence>
<sequence>MPVLDARELRKSLGARTLLDGVSLTLEEGERVGLVGPNGCGKSTLARILAGIDPADGGELARQRGARVLYLAQEPTFEGDPTALDAVLSGLGDWQAARAKHDRASEALARGEDHDRWLAEMESAAHDIERLGGWDRDHEARSYLSHLGVTRLDAKVATMSGGERRRVALARLLVASPELAILDEPTNHLDVETIEWLERHLASSFRGAVLLVTHDRWFLNQVVARTLELERGKLHSYEGGWEEYLEAKAERGALERRAEANRQNLLRRELEWLRRTPAARTGKQKARINRAESTIANAPPPRERQVELSMDATRTGRTVLELHDVSLAIGGRTLVEKLDLSLTKGERIGIVGPNGAGKSTLLRAILGELEPIAGRVVRGANTKISYLDQHRSGLDLEKSVADNVSPHSRQVDWGGRRVELVSYLERMLFDADQQRQPVGALSGGERARVLLARMLLESANLLILDEPTNDLDAPTLAALEEMLSEFDGTALVVTHDRWFLERVATAILAFEGDGRVRRWAGSYSTWRALRAQEDARLAEERADAEAAAKKTAAPARAAAPAAKKKGLSGAEKRELEGIFEKIEAREAEVARMEAELADASVYATRGAEVPAMLAALEAAKAEVATMMARWEELEARKDA</sequence>
<evidence type="ECO:0000256" key="1">
    <source>
        <dbReference type="ARBA" id="ARBA00022737"/>
    </source>
</evidence>
<evidence type="ECO:0000256" key="2">
    <source>
        <dbReference type="ARBA" id="ARBA00022741"/>
    </source>
</evidence>
<dbReference type="Proteomes" id="UP000034883">
    <property type="component" value="Chromosome"/>
</dbReference>
<protein>
    <submittedName>
        <fullName evidence="8">ATPase component of ABC transporter</fullName>
    </submittedName>
</protein>
<dbReference type="CDD" id="cd03221">
    <property type="entry name" value="ABCF_EF-3"/>
    <property type="match status" value="2"/>
</dbReference>
<dbReference type="OrthoDB" id="9762369at2"/>
<keyword evidence="3" id="KW-0067">ATP-binding</keyword>
<dbReference type="SMART" id="SM00382">
    <property type="entry name" value="AAA"/>
    <property type="match status" value="2"/>
</dbReference>
<dbReference type="PANTHER" id="PTHR42855">
    <property type="entry name" value="ABC TRANSPORTER ATP-BINDING SUBUNIT"/>
    <property type="match status" value="1"/>
</dbReference>
<evidence type="ECO:0000256" key="3">
    <source>
        <dbReference type="ARBA" id="ARBA00022840"/>
    </source>
</evidence>
<dbReference type="Gene3D" id="1.10.287.380">
    <property type="entry name" value="Valyl-tRNA synthetase, C-terminal domain"/>
    <property type="match status" value="1"/>
</dbReference>
<feature type="domain" description="ABC transporter" evidence="7">
    <location>
        <begin position="320"/>
        <end position="537"/>
    </location>
</feature>
<dbReference type="InterPro" id="IPR003593">
    <property type="entry name" value="AAA+_ATPase"/>
</dbReference>
<dbReference type="SUPFAM" id="SSF52540">
    <property type="entry name" value="P-loop containing nucleoside triphosphate hydrolases"/>
    <property type="match status" value="2"/>
</dbReference>
<evidence type="ECO:0000256" key="6">
    <source>
        <dbReference type="SAM" id="Coils"/>
    </source>
</evidence>
<feature type="domain" description="ABC transporter" evidence="7">
    <location>
        <begin position="4"/>
        <end position="256"/>
    </location>
</feature>
<name>A0A0F6YI99_9BACT</name>
<dbReference type="RefSeq" id="WP_053233152.1">
    <property type="nucleotide sequence ID" value="NZ_CP011125.1"/>
</dbReference>
<dbReference type="KEGG" id="samy:DB32_003084"/>
<dbReference type="FunFam" id="3.40.50.300:FF:000011">
    <property type="entry name" value="Putative ABC transporter ATP-binding component"/>
    <property type="match status" value="1"/>
</dbReference>
<keyword evidence="6" id="KW-0175">Coiled coil</keyword>
<dbReference type="FunFam" id="3.40.50.300:FF:000309">
    <property type="entry name" value="ABC transporter ATP-binding protein"/>
    <property type="match status" value="1"/>
</dbReference>
<keyword evidence="1" id="KW-0677">Repeat</keyword>
<dbReference type="GO" id="GO:0005524">
    <property type="term" value="F:ATP binding"/>
    <property type="evidence" value="ECO:0007669"/>
    <property type="project" value="UniProtKB-KW"/>
</dbReference>
<dbReference type="PROSITE" id="PS00211">
    <property type="entry name" value="ABC_TRANSPORTER_1"/>
    <property type="match status" value="2"/>
</dbReference>
<keyword evidence="9" id="KW-1185">Reference proteome</keyword>
<comment type="similarity">
    <text evidence="5">Belongs to the ABC transporter superfamily. ABCF family. Uup subfamily.</text>
</comment>
<dbReference type="STRING" id="927083.DB32_003084"/>
<reference evidence="8 9" key="1">
    <citation type="submission" date="2015-03" db="EMBL/GenBank/DDBJ databases">
        <title>Genome assembly of Sandaracinus amylolyticus DSM 53668.</title>
        <authorList>
            <person name="Sharma G."/>
            <person name="Subramanian S."/>
        </authorList>
    </citation>
    <scope>NUCLEOTIDE SEQUENCE [LARGE SCALE GENOMIC DNA]</scope>
    <source>
        <strain evidence="8 9">DSM 53668</strain>
    </source>
</reference>
<keyword evidence="2" id="KW-0547">Nucleotide-binding</keyword>
<dbReference type="InterPro" id="IPR017871">
    <property type="entry name" value="ABC_transporter-like_CS"/>
</dbReference>
<dbReference type="Pfam" id="PF12848">
    <property type="entry name" value="ABC_tran_Xtn"/>
    <property type="match status" value="1"/>
</dbReference>
<evidence type="ECO:0000259" key="7">
    <source>
        <dbReference type="PROSITE" id="PS50893"/>
    </source>
</evidence>
<proteinExistence type="inferred from homology"/>
<dbReference type="Pfam" id="PF16326">
    <property type="entry name" value="ABC_tran_CTD"/>
    <property type="match status" value="1"/>
</dbReference>
<dbReference type="InterPro" id="IPR032781">
    <property type="entry name" value="ABC_tran_Xtn"/>
</dbReference>
<dbReference type="InterPro" id="IPR032524">
    <property type="entry name" value="ABC_tran_C"/>
</dbReference>
<feature type="coiled-coil region" evidence="6">
    <location>
        <begin position="575"/>
        <end position="636"/>
    </location>
</feature>
<comment type="catalytic activity">
    <reaction evidence="4">
        <text>ATP + H2O = ADP + phosphate + H(+)</text>
        <dbReference type="Rhea" id="RHEA:13065"/>
        <dbReference type="ChEBI" id="CHEBI:15377"/>
        <dbReference type="ChEBI" id="CHEBI:15378"/>
        <dbReference type="ChEBI" id="CHEBI:30616"/>
        <dbReference type="ChEBI" id="CHEBI:43474"/>
        <dbReference type="ChEBI" id="CHEBI:456216"/>
    </reaction>
</comment>
<dbReference type="Pfam" id="PF00005">
    <property type="entry name" value="ABC_tran"/>
    <property type="match status" value="2"/>
</dbReference>
<dbReference type="InterPro" id="IPR027417">
    <property type="entry name" value="P-loop_NTPase"/>
</dbReference>